<dbReference type="EMBL" id="FNGV01000009">
    <property type="protein sequence ID" value="SDM45481.1"/>
    <property type="molecule type" value="Genomic_DNA"/>
</dbReference>
<name>A0A1G9TCQ4_9FLAO</name>
<dbReference type="PROSITE" id="PS51257">
    <property type="entry name" value="PROKAR_LIPOPROTEIN"/>
    <property type="match status" value="1"/>
</dbReference>
<gene>
    <name evidence="2" type="ORF">SAMN04488514_10918</name>
</gene>
<protein>
    <recommendedName>
        <fullName evidence="1">3-keto-alpha-glucoside-1,2-lyase/3-keto-2-hydroxy-glucal hydratase domain-containing protein</fullName>
    </recommendedName>
</protein>
<evidence type="ECO:0000313" key="2">
    <source>
        <dbReference type="EMBL" id="SDM45481.1"/>
    </source>
</evidence>
<dbReference type="RefSeq" id="WP_089891960.1">
    <property type="nucleotide sequence ID" value="NZ_FNGV01000009.1"/>
</dbReference>
<feature type="domain" description="3-keto-alpha-glucoside-1,2-lyase/3-keto-2-hydroxy-glucal hydratase" evidence="1">
    <location>
        <begin position="44"/>
        <end position="265"/>
    </location>
</feature>
<evidence type="ECO:0000313" key="3">
    <source>
        <dbReference type="Proteomes" id="UP000199440"/>
    </source>
</evidence>
<dbReference type="AlphaFoldDB" id="A0A1G9TCQ4"/>
<evidence type="ECO:0000259" key="1">
    <source>
        <dbReference type="Pfam" id="PF06439"/>
    </source>
</evidence>
<dbReference type="Proteomes" id="UP000199440">
    <property type="component" value="Unassembled WGS sequence"/>
</dbReference>
<dbReference type="InterPro" id="IPR010496">
    <property type="entry name" value="AL/BT2_dom"/>
</dbReference>
<dbReference type="Gene3D" id="2.60.120.560">
    <property type="entry name" value="Exo-inulinase, domain 1"/>
    <property type="match status" value="1"/>
</dbReference>
<accession>A0A1G9TCQ4</accession>
<dbReference type="STRING" id="192904.SAMN04488514_10918"/>
<organism evidence="2 3">
    <name type="scientific">Kriegella aquimaris</name>
    <dbReference type="NCBI Taxonomy" id="192904"/>
    <lineage>
        <taxon>Bacteria</taxon>
        <taxon>Pseudomonadati</taxon>
        <taxon>Bacteroidota</taxon>
        <taxon>Flavobacteriia</taxon>
        <taxon>Flavobacteriales</taxon>
        <taxon>Flavobacteriaceae</taxon>
        <taxon>Kriegella</taxon>
    </lineage>
</organism>
<dbReference type="OrthoDB" id="929868at2"/>
<reference evidence="2 3" key="1">
    <citation type="submission" date="2016-10" db="EMBL/GenBank/DDBJ databases">
        <authorList>
            <person name="de Groot N.N."/>
        </authorList>
    </citation>
    <scope>NUCLEOTIDE SEQUENCE [LARGE SCALE GENOMIC DNA]</scope>
    <source>
        <strain evidence="2 3">DSM 19886</strain>
    </source>
</reference>
<keyword evidence="3" id="KW-1185">Reference proteome</keyword>
<proteinExistence type="predicted"/>
<dbReference type="Pfam" id="PF06439">
    <property type="entry name" value="3keto-disac_hyd"/>
    <property type="match status" value="1"/>
</dbReference>
<sequence length="267" mass="30092">MNLKRNYMRYALVVLALIGLQSCKEKKESKAAEESVAVVEDTDGFVEIFDGKTLDNWEGDPNYWRVENGNLVGEVTPSTLLQNNTFIVWKGGQPSDFELKLEFRIAEAGNSGINYRSEKIDTIPYALRGYQADIDGKIRYTGQNYEEKKRATLAYRGEKAIITSQENPDTPGSLRANVAKNAWQSREVIESLGDSDELKTKIKSEDWNEAHLIIKGNKLQHYINGVLMSEVIDDDTVNRASSGFLGVQVHVGPPMKVEYRNIQLKNL</sequence>
<dbReference type="GO" id="GO:0016787">
    <property type="term" value="F:hydrolase activity"/>
    <property type="evidence" value="ECO:0007669"/>
    <property type="project" value="InterPro"/>
</dbReference>